<proteinExistence type="predicted"/>
<reference evidence="3 4" key="1">
    <citation type="journal article" date="2018" name="BMC Genomics">
        <title>The genome of Naegleria lovaniensis, the basis for a comparative approach to unravel pathogenicity factors of the human pathogenic amoeba N. fowleri.</title>
        <authorList>
            <person name="Liechti N."/>
            <person name="Schurch N."/>
            <person name="Bruggmann R."/>
            <person name="Wittwer M."/>
        </authorList>
    </citation>
    <scope>NUCLEOTIDE SEQUENCE [LARGE SCALE GENOMIC DNA]</scope>
    <source>
        <strain evidence="3 4">ATCC 30569</strain>
    </source>
</reference>
<gene>
    <name evidence="3" type="ORF">C9374_013678</name>
</gene>
<dbReference type="GeneID" id="68106131"/>
<keyword evidence="4" id="KW-1185">Reference proteome</keyword>
<sequence>MFNPFSNFTSPNNNQSPRIAGRYYDKSILSPKSQFSYKGGEASCTYICLAAVEHFLRNYKRMRHYCCVIDEQFMTKSGLHLDNSLDAYVDELKKQIISDIEHIMTVGVCNDRRVGYTSCDEVYNSVDHYKKNLELKSMFIGKLRDNNIFMQLLKEIEVHSLQNDKHITAVVLTKPPETIAILHDGQCSNEKFYSWYIFDSHPRRFEKGGGGGFYLFKDIHDVDNHLKELFSTSSVETYNHVFSGDSYKMASYAMYEATIVQLKSNQAETTSDTKAQTTSTPVSLPTTMDNNKQVLNQTSSNQTLLTLNVPSLVKNNEELEQRLKTLESLTRRQSEEIQTLTMLLDEERNHSQQVQNENLMLRNKILNLKQQIANKGNNKPLFDLFDNFLN</sequence>
<feature type="compositionally biased region" description="Low complexity" evidence="2">
    <location>
        <begin position="269"/>
        <end position="280"/>
    </location>
</feature>
<feature type="region of interest" description="Disordered" evidence="2">
    <location>
        <begin position="266"/>
        <end position="289"/>
    </location>
</feature>
<organism evidence="3 4">
    <name type="scientific">Naegleria lovaniensis</name>
    <name type="common">Amoeba</name>
    <dbReference type="NCBI Taxonomy" id="51637"/>
    <lineage>
        <taxon>Eukaryota</taxon>
        <taxon>Discoba</taxon>
        <taxon>Heterolobosea</taxon>
        <taxon>Tetramitia</taxon>
        <taxon>Eutetramitia</taxon>
        <taxon>Vahlkampfiidae</taxon>
        <taxon>Naegleria</taxon>
    </lineage>
</organism>
<evidence type="ECO:0000313" key="3">
    <source>
        <dbReference type="EMBL" id="KAG2372670.1"/>
    </source>
</evidence>
<feature type="coiled-coil region" evidence="1">
    <location>
        <begin position="309"/>
        <end position="371"/>
    </location>
</feature>
<dbReference type="Proteomes" id="UP000816034">
    <property type="component" value="Unassembled WGS sequence"/>
</dbReference>
<accession>A0AA88GBV6</accession>
<dbReference type="AlphaFoldDB" id="A0AA88GBV6"/>
<evidence type="ECO:0000256" key="1">
    <source>
        <dbReference type="SAM" id="Coils"/>
    </source>
</evidence>
<protein>
    <submittedName>
        <fullName evidence="3">Uncharacterized protein</fullName>
    </submittedName>
</protein>
<keyword evidence="1" id="KW-0175">Coiled coil</keyword>
<comment type="caution">
    <text evidence="3">The sequence shown here is derived from an EMBL/GenBank/DDBJ whole genome shotgun (WGS) entry which is preliminary data.</text>
</comment>
<dbReference type="EMBL" id="PYSW02000071">
    <property type="protein sequence ID" value="KAG2372670.1"/>
    <property type="molecule type" value="Genomic_DNA"/>
</dbReference>
<name>A0AA88GBV6_NAELO</name>
<dbReference type="RefSeq" id="XP_044541845.1">
    <property type="nucleotide sequence ID" value="XM_044689581.1"/>
</dbReference>
<evidence type="ECO:0000313" key="4">
    <source>
        <dbReference type="Proteomes" id="UP000816034"/>
    </source>
</evidence>
<evidence type="ECO:0000256" key="2">
    <source>
        <dbReference type="SAM" id="MobiDB-lite"/>
    </source>
</evidence>